<dbReference type="GO" id="GO:0004674">
    <property type="term" value="F:protein serine/threonine kinase activity"/>
    <property type="evidence" value="ECO:0007669"/>
    <property type="project" value="UniProtKB-KW"/>
</dbReference>
<dbReference type="SUPFAM" id="SSF56112">
    <property type="entry name" value="Protein kinase-like (PK-like)"/>
    <property type="match status" value="1"/>
</dbReference>
<feature type="compositionally biased region" description="Basic and acidic residues" evidence="6">
    <location>
        <begin position="402"/>
        <end position="418"/>
    </location>
</feature>
<feature type="compositionally biased region" description="Low complexity" evidence="6">
    <location>
        <begin position="383"/>
        <end position="401"/>
    </location>
</feature>
<reference evidence="8" key="1">
    <citation type="submission" date="2022-11" db="EMBL/GenBank/DDBJ databases">
        <title>Genome Resource of Sclerotinia nivalis Strain SnTB1, a Plant Pathogen Isolated from American Ginseng.</title>
        <authorList>
            <person name="Fan S."/>
        </authorList>
    </citation>
    <scope>NUCLEOTIDE SEQUENCE</scope>
    <source>
        <strain evidence="8">SnTB1</strain>
    </source>
</reference>
<evidence type="ECO:0000259" key="7">
    <source>
        <dbReference type="PROSITE" id="PS50011"/>
    </source>
</evidence>
<feature type="compositionally biased region" description="Acidic residues" evidence="6">
    <location>
        <begin position="366"/>
        <end position="380"/>
    </location>
</feature>
<proteinExistence type="predicted"/>
<evidence type="ECO:0000313" key="9">
    <source>
        <dbReference type="Proteomes" id="UP001152300"/>
    </source>
</evidence>
<dbReference type="OrthoDB" id="10252171at2759"/>
<dbReference type="PANTHER" id="PTHR24345">
    <property type="entry name" value="SERINE/THREONINE-PROTEIN KINASE PLK"/>
    <property type="match status" value="1"/>
</dbReference>
<evidence type="ECO:0000256" key="2">
    <source>
        <dbReference type="ARBA" id="ARBA00022679"/>
    </source>
</evidence>
<dbReference type="EMBL" id="JAPEIS010000016">
    <property type="protein sequence ID" value="KAJ8058627.1"/>
    <property type="molecule type" value="Genomic_DNA"/>
</dbReference>
<keyword evidence="4" id="KW-0418">Kinase</keyword>
<gene>
    <name evidence="8" type="ORF">OCU04_012803</name>
</gene>
<dbReference type="GO" id="GO:0005634">
    <property type="term" value="C:nucleus"/>
    <property type="evidence" value="ECO:0007669"/>
    <property type="project" value="TreeGrafter"/>
</dbReference>
<dbReference type="InterPro" id="IPR000719">
    <property type="entry name" value="Prot_kinase_dom"/>
</dbReference>
<dbReference type="PANTHER" id="PTHR24345:SF91">
    <property type="entry name" value="SERINE_THREONINE-PROTEIN KINASE PLK4"/>
    <property type="match status" value="1"/>
</dbReference>
<comment type="caution">
    <text evidence="8">The sequence shown here is derived from an EMBL/GenBank/DDBJ whole genome shotgun (WGS) entry which is preliminary data.</text>
</comment>
<evidence type="ECO:0000256" key="3">
    <source>
        <dbReference type="ARBA" id="ARBA00022741"/>
    </source>
</evidence>
<dbReference type="Pfam" id="PF00069">
    <property type="entry name" value="Pkinase"/>
    <property type="match status" value="1"/>
</dbReference>
<dbReference type="AlphaFoldDB" id="A0A9X0A9F9"/>
<evidence type="ECO:0000256" key="4">
    <source>
        <dbReference type="ARBA" id="ARBA00022777"/>
    </source>
</evidence>
<dbReference type="GO" id="GO:0005524">
    <property type="term" value="F:ATP binding"/>
    <property type="evidence" value="ECO:0007669"/>
    <property type="project" value="UniProtKB-KW"/>
</dbReference>
<evidence type="ECO:0000256" key="1">
    <source>
        <dbReference type="ARBA" id="ARBA00022527"/>
    </source>
</evidence>
<organism evidence="8 9">
    <name type="scientific">Sclerotinia nivalis</name>
    <dbReference type="NCBI Taxonomy" id="352851"/>
    <lineage>
        <taxon>Eukaryota</taxon>
        <taxon>Fungi</taxon>
        <taxon>Dikarya</taxon>
        <taxon>Ascomycota</taxon>
        <taxon>Pezizomycotina</taxon>
        <taxon>Leotiomycetes</taxon>
        <taxon>Helotiales</taxon>
        <taxon>Sclerotiniaceae</taxon>
        <taxon>Sclerotinia</taxon>
    </lineage>
</organism>
<name>A0A9X0A9F9_9HELO</name>
<keyword evidence="9" id="KW-1185">Reference proteome</keyword>
<dbReference type="InterPro" id="IPR011009">
    <property type="entry name" value="Kinase-like_dom_sf"/>
</dbReference>
<feature type="domain" description="Protein kinase" evidence="7">
    <location>
        <begin position="43"/>
        <end position="309"/>
    </location>
</feature>
<dbReference type="Proteomes" id="UP001152300">
    <property type="component" value="Unassembled WGS sequence"/>
</dbReference>
<evidence type="ECO:0000256" key="5">
    <source>
        <dbReference type="ARBA" id="ARBA00022840"/>
    </source>
</evidence>
<dbReference type="SMART" id="SM00220">
    <property type="entry name" value="S_TKc"/>
    <property type="match status" value="1"/>
</dbReference>
<keyword evidence="1" id="KW-0723">Serine/threonine-protein kinase</keyword>
<feature type="compositionally biased region" description="Polar residues" evidence="6">
    <location>
        <begin position="330"/>
        <end position="348"/>
    </location>
</feature>
<evidence type="ECO:0000313" key="8">
    <source>
        <dbReference type="EMBL" id="KAJ8058627.1"/>
    </source>
</evidence>
<feature type="region of interest" description="Disordered" evidence="6">
    <location>
        <begin position="325"/>
        <end position="443"/>
    </location>
</feature>
<keyword evidence="2" id="KW-0808">Transferase</keyword>
<keyword evidence="5" id="KW-0067">ATP-binding</keyword>
<evidence type="ECO:0000256" key="6">
    <source>
        <dbReference type="SAM" id="MobiDB-lite"/>
    </source>
</evidence>
<dbReference type="PROSITE" id="PS00108">
    <property type="entry name" value="PROTEIN_KINASE_ST"/>
    <property type="match status" value="1"/>
</dbReference>
<accession>A0A9X0A9F9</accession>
<dbReference type="Gene3D" id="1.10.510.10">
    <property type="entry name" value="Transferase(Phosphotransferase) domain 1"/>
    <property type="match status" value="1"/>
</dbReference>
<keyword evidence="3" id="KW-0547">Nucleotide-binding</keyword>
<sequence length="589" mass="67562">MSILGNLNDWKLQTSFDGPHFIHTSYQADWENGRRRKEIVEEWQNEGTLGRGGFGKVSLQGEVNGDGKRAVKELEKYKMRRDGVDYKKELVALIQFSREEFAREKVFVQFFGWFENDESVFLAMEYFPLGSLDNFIDENTMREKDVQIICIQVLGGLASMHERGFAHRDLKPGNILVAQKSPNWWIKIGDFGLAKRSTNDTVLQTVMGTPGYIAPEIYIDMKSAEEESSIYTNAVDIWSFACMAYEMMTFRLPFLGFADRRAFCKGGPFPENPLRFRASEEGIAFIKRALVPDPKARSTAIELLEDSWIHIDSMHTQISPSLPLRYRSLHPSSHSPRAQKSPVKSLQTTDRERTGNYPSSNVNGDDQVDDDEDENDEDENDRSWGGHSLNSSSSSSRNTGSRRNESPFRIEHRSKSEKNISSASLRMRDGRSTSDRWEVEKSRISPEPKDRYLNGTLRFPIISVNVVDNPKLLKKFRDRGIYISFVVQSGRNNSTGPIYGSDKTDTIKNSTEFEWNYEITYDFVYDMALPPNDATLYLSVCCPRKFFSDTVIVETRYCERGRSRYVRPDSTLRGGIGYELIRLHCINFE</sequence>
<feature type="compositionally biased region" description="Basic and acidic residues" evidence="6">
    <location>
        <begin position="426"/>
        <end position="443"/>
    </location>
</feature>
<dbReference type="InterPro" id="IPR008271">
    <property type="entry name" value="Ser/Thr_kinase_AS"/>
</dbReference>
<protein>
    <recommendedName>
        <fullName evidence="7">Protein kinase domain-containing protein</fullName>
    </recommendedName>
</protein>
<dbReference type="PROSITE" id="PS50011">
    <property type="entry name" value="PROTEIN_KINASE_DOM"/>
    <property type="match status" value="1"/>
</dbReference>